<keyword evidence="1" id="KW-0812">Transmembrane</keyword>
<evidence type="ECO:0000256" key="1">
    <source>
        <dbReference type="SAM" id="Phobius"/>
    </source>
</evidence>
<evidence type="ECO:0008006" key="4">
    <source>
        <dbReference type="Google" id="ProtNLM"/>
    </source>
</evidence>
<protein>
    <recommendedName>
        <fullName evidence="4">Tetratricopeptide repeat protein</fullName>
    </recommendedName>
</protein>
<evidence type="ECO:0000313" key="2">
    <source>
        <dbReference type="EMBL" id="GLR71870.1"/>
    </source>
</evidence>
<comment type="caution">
    <text evidence="2">The sequence shown here is derived from an EMBL/GenBank/DDBJ whole genome shotgun (WGS) entry which is preliminary data.</text>
</comment>
<dbReference type="AlphaFoldDB" id="A0AA37WLC2"/>
<reference evidence="2" key="2">
    <citation type="submission" date="2023-01" db="EMBL/GenBank/DDBJ databases">
        <title>Draft genome sequence of Agaribacter marinus strain NBRC 110023.</title>
        <authorList>
            <person name="Sun Q."/>
            <person name="Mori K."/>
        </authorList>
    </citation>
    <scope>NUCLEOTIDE SEQUENCE</scope>
    <source>
        <strain evidence="2">NBRC 110023</strain>
    </source>
</reference>
<dbReference type="RefSeq" id="WP_284218201.1">
    <property type="nucleotide sequence ID" value="NZ_BSOT01000006.1"/>
</dbReference>
<gene>
    <name evidence="2" type="ORF">GCM10007852_27780</name>
</gene>
<name>A0AA37WLC2_9ALTE</name>
<organism evidence="2 3">
    <name type="scientific">Agaribacter marinus</name>
    <dbReference type="NCBI Taxonomy" id="1431249"/>
    <lineage>
        <taxon>Bacteria</taxon>
        <taxon>Pseudomonadati</taxon>
        <taxon>Pseudomonadota</taxon>
        <taxon>Gammaproteobacteria</taxon>
        <taxon>Alteromonadales</taxon>
        <taxon>Alteromonadaceae</taxon>
        <taxon>Agaribacter</taxon>
    </lineage>
</organism>
<keyword evidence="3" id="KW-1185">Reference proteome</keyword>
<dbReference type="EMBL" id="BSOT01000006">
    <property type="protein sequence ID" value="GLR71870.1"/>
    <property type="molecule type" value="Genomic_DNA"/>
</dbReference>
<dbReference type="Proteomes" id="UP001156601">
    <property type="component" value="Unassembled WGS sequence"/>
</dbReference>
<accession>A0AA37WLC2</accession>
<dbReference type="InterPro" id="IPR006597">
    <property type="entry name" value="Sel1-like"/>
</dbReference>
<dbReference type="InterPro" id="IPR011990">
    <property type="entry name" value="TPR-like_helical_dom_sf"/>
</dbReference>
<proteinExistence type="predicted"/>
<reference evidence="2" key="1">
    <citation type="journal article" date="2014" name="Int. J. Syst. Evol. Microbiol.">
        <title>Complete genome sequence of Corynebacterium casei LMG S-19264T (=DSM 44701T), isolated from a smear-ripened cheese.</title>
        <authorList>
            <consortium name="US DOE Joint Genome Institute (JGI-PGF)"/>
            <person name="Walter F."/>
            <person name="Albersmeier A."/>
            <person name="Kalinowski J."/>
            <person name="Ruckert C."/>
        </authorList>
    </citation>
    <scope>NUCLEOTIDE SEQUENCE</scope>
    <source>
        <strain evidence="2">NBRC 110023</strain>
    </source>
</reference>
<dbReference type="SUPFAM" id="SSF81901">
    <property type="entry name" value="HCP-like"/>
    <property type="match status" value="1"/>
</dbReference>
<dbReference type="SMART" id="SM00671">
    <property type="entry name" value="SEL1"/>
    <property type="match status" value="2"/>
</dbReference>
<sequence>MSESHNPIPSKNMNRQKTWLTVFGIFCLVFGISLYFQWPLGQKNEPVIKTASEPWDARLLACNEITTAEETEAFSTCLAAAEDGWPRAQMKIAWTYTRQGDFQNWNEAYKWVSIIGKSDRRAELLRYIMLLSLGESKKDKTFGEKGIKRLANVNYGPASAYLGALYKLEQNTLAKTSRAIWLFQRAYEQAPDLFSAFDLAAIYSNGFGVEQDYKKATSVLLKHADLRFPVTTNNVAWYLATLDQNPLLMPEKAVELAEKVTQNKKYSNNHIYIDTLAAAYAANGEYNEAITTQENALALLLKIVEAPENSALVAEYKERLSAYKNEERTVTESLVKEYDAFFKKIKLSIESALLRTLNRRIEAPELVDTELTNNSND</sequence>
<feature type="transmembrane region" description="Helical" evidence="1">
    <location>
        <begin position="20"/>
        <end position="38"/>
    </location>
</feature>
<evidence type="ECO:0000313" key="3">
    <source>
        <dbReference type="Proteomes" id="UP001156601"/>
    </source>
</evidence>
<dbReference type="Gene3D" id="1.25.40.10">
    <property type="entry name" value="Tetratricopeptide repeat domain"/>
    <property type="match status" value="1"/>
</dbReference>
<keyword evidence="1" id="KW-0472">Membrane</keyword>
<keyword evidence="1" id="KW-1133">Transmembrane helix</keyword>